<feature type="signal peptide" evidence="2">
    <location>
        <begin position="1"/>
        <end position="30"/>
    </location>
</feature>
<organism evidence="3 4">
    <name type="scientific">Arthrobacter psychrolactophilus</name>
    <dbReference type="NCBI Taxonomy" id="92442"/>
    <lineage>
        <taxon>Bacteria</taxon>
        <taxon>Bacillati</taxon>
        <taxon>Actinomycetota</taxon>
        <taxon>Actinomycetes</taxon>
        <taxon>Micrococcales</taxon>
        <taxon>Micrococcaceae</taxon>
        <taxon>Arthrobacter</taxon>
    </lineage>
</organism>
<feature type="transmembrane region" description="Helical" evidence="1">
    <location>
        <begin position="170"/>
        <end position="189"/>
    </location>
</feature>
<evidence type="ECO:0008006" key="5">
    <source>
        <dbReference type="Google" id="ProtNLM"/>
    </source>
</evidence>
<dbReference type="Proteomes" id="UP000247980">
    <property type="component" value="Unassembled WGS sequence"/>
</dbReference>
<evidence type="ECO:0000313" key="3">
    <source>
        <dbReference type="EMBL" id="PYI37604.1"/>
    </source>
</evidence>
<proteinExistence type="predicted"/>
<feature type="chain" id="PRO_5016090959" description="LPXTG cell wall anchor domain-containing protein" evidence="2">
    <location>
        <begin position="31"/>
        <end position="202"/>
    </location>
</feature>
<protein>
    <recommendedName>
        <fullName evidence="5">LPXTG cell wall anchor domain-containing protein</fullName>
    </recommendedName>
</protein>
<keyword evidence="4" id="KW-1185">Reference proteome</keyword>
<keyword evidence="1" id="KW-1133">Transmembrane helix</keyword>
<reference evidence="3 4" key="1">
    <citation type="submission" date="2018-05" db="EMBL/GenBank/DDBJ databases">
        <title>Genetic diversity of glacier-inhabiting Cryobacterium bacteria in China and description of Cryobacterium mengkeensis sp. nov. and Arthrobacter glacialis sp. nov.</title>
        <authorList>
            <person name="Liu Q."/>
            <person name="Xin Y.-H."/>
        </authorList>
    </citation>
    <scope>NUCLEOTIDE SEQUENCE [LARGE SCALE GENOMIC DNA]</scope>
    <source>
        <strain evidence="3 4">B7</strain>
    </source>
</reference>
<keyword evidence="2" id="KW-0732">Signal</keyword>
<evidence type="ECO:0000256" key="2">
    <source>
        <dbReference type="SAM" id="SignalP"/>
    </source>
</evidence>
<gene>
    <name evidence="3" type="ORF">CVS30_14480</name>
</gene>
<dbReference type="EMBL" id="QJVC01000019">
    <property type="protein sequence ID" value="PYI37604.1"/>
    <property type="molecule type" value="Genomic_DNA"/>
</dbReference>
<name>A0A2V5ITS4_9MICC</name>
<comment type="caution">
    <text evidence="3">The sequence shown here is derived from an EMBL/GenBank/DDBJ whole genome shotgun (WGS) entry which is preliminary data.</text>
</comment>
<dbReference type="OrthoDB" id="4949924at2"/>
<dbReference type="RefSeq" id="WP_110486163.1">
    <property type="nucleotide sequence ID" value="NZ_QJVC01000019.1"/>
</dbReference>
<dbReference type="AlphaFoldDB" id="A0A2V5ITS4"/>
<accession>A0A2V5ITS4</accession>
<evidence type="ECO:0000256" key="1">
    <source>
        <dbReference type="SAM" id="Phobius"/>
    </source>
</evidence>
<keyword evidence="1" id="KW-0812">Transmembrane</keyword>
<evidence type="ECO:0000313" key="4">
    <source>
        <dbReference type="Proteomes" id="UP000247980"/>
    </source>
</evidence>
<sequence>MTAAVSRARTLALALVVSAALLLSPTAATASVLPLTTRGAEQAIFSYSSDGVAFSAAVPALFADVPKLVPGESIDKDLWVRNDNDASYHVSLGAQSAELLGDKNEVRLSSSSVLSLEPGEMGVLQLRLSLPELADNTSQGRSWHVGLRFQTSEIVPVRNTELGHTGGISAAWQLAILTLLGGCGLLWGIRRRKSSHTVGEET</sequence>
<keyword evidence="1" id="KW-0472">Membrane</keyword>